<keyword evidence="9" id="KW-1185">Reference proteome</keyword>
<evidence type="ECO:0000259" key="6">
    <source>
        <dbReference type="Pfam" id="PF11618"/>
    </source>
</evidence>
<evidence type="ECO:0000256" key="2">
    <source>
        <dbReference type="ARBA" id="ARBA00006042"/>
    </source>
</evidence>
<comment type="subcellular location">
    <subcellularLocation>
        <location evidence="1">Cell projection</location>
        <location evidence="1">Cilium</location>
    </subcellularLocation>
</comment>
<reference evidence="8 9" key="1">
    <citation type="submission" date="2015-07" db="EMBL/GenBank/DDBJ databases">
        <title>The genome of Habropoda laboriosa.</title>
        <authorList>
            <person name="Pan H."/>
            <person name="Kapheim K."/>
        </authorList>
    </citation>
    <scope>NUCLEOTIDE SEQUENCE [LARGE SCALE GENOMIC DNA]</scope>
    <source>
        <strain evidence="8">0110345459</strain>
    </source>
</reference>
<sequence length="736" mass="83285">MNKVTSGPRPQDKQLADPNKILSVLFNILQEYCSPCSTPNEVSTLYREPVLMKDVNNNIDVAAQVSSSILRTSCNARKFCSSPYNKLRPDKFRRKCFSGVKKYNRPAKPVETNECSCNSSMKCNANSDCEGRCCGVKNMETAKKNVSKNLKIDPFNNAVTFSEHLTRTLGTTIVPRQLQDDSSVYNSWERRKSVPMTKEDESLHEHIRQLDKYRNIVNSVAGIPLQEIVDHAKITDTMLCKNDHEASESQMKSSCSLDCANECMDTSSFVSDTFPMVIADGQGLVELHIISLQLSTCAGQILYREGEINKVSLFVSWDIWNQETACTPTLKCPKLNFNSSFVYRISDLCSFFSYVLQEFVIFEVNVLHEDSDNYLVARGRLSIKDILDYPQNKLHYIAPVNSVAPCSVGMNFGQLSMWVRLSCDVEKVEDFKRKRGIRSAPIEESIASEEAMIRSARVIAEPKRKHVQVVSKEVVSKQDGDTSGDLPISAIQSILDKSSLTVVKESEEEVEHMLSEQRQIGSNIIHHKDVFPSALEWGSPSDGTTRDPLRDSIIPKETVDLSRPEPEMKTSSVMEFNAVISNPLDKDMIIIEVVSLTIFPQTSLMQNKEYQLLYIEYCFLGFCGAEMETVSLQKPQPPNQQLAYNFKRRFLVDEEKHTLQNNILRAMLDKTANPNIKFIVVCEPLPDETDTKECVEVGFANFNIREYALMDSEKFVSLPVYDPDENEQIGLLKVER</sequence>
<dbReference type="Gene3D" id="2.60.40.150">
    <property type="entry name" value="C2 domain"/>
    <property type="match status" value="2"/>
</dbReference>
<evidence type="ECO:0000256" key="1">
    <source>
        <dbReference type="ARBA" id="ARBA00004138"/>
    </source>
</evidence>
<feature type="domain" description="RPGR-interacting protein 1 first C2" evidence="6">
    <location>
        <begin position="279"/>
        <end position="422"/>
    </location>
</feature>
<evidence type="ECO:0000256" key="3">
    <source>
        <dbReference type="ARBA" id="ARBA00023054"/>
    </source>
</evidence>
<keyword evidence="3" id="KW-0175">Coiled coil</keyword>
<dbReference type="GO" id="GO:0005856">
    <property type="term" value="C:cytoskeleton"/>
    <property type="evidence" value="ECO:0007669"/>
    <property type="project" value="UniProtKB-ARBA"/>
</dbReference>
<dbReference type="STRING" id="597456.A0A0L7R1W8"/>
<dbReference type="InterPro" id="IPR021656">
    <property type="entry name" value="C2-C2_1"/>
</dbReference>
<keyword evidence="4" id="KW-0969">Cilium</keyword>
<dbReference type="Pfam" id="PF11618">
    <property type="entry name" value="C2-C2_1"/>
    <property type="match status" value="1"/>
</dbReference>
<proteinExistence type="inferred from homology"/>
<dbReference type="InterPro" id="IPR031139">
    <property type="entry name" value="RPGRIP1_fam"/>
</dbReference>
<dbReference type="InterPro" id="IPR035892">
    <property type="entry name" value="C2_domain_sf"/>
</dbReference>
<dbReference type="SUPFAM" id="SSF49562">
    <property type="entry name" value="C2 domain (Calcium/lipid-binding domain, CaLB)"/>
    <property type="match status" value="1"/>
</dbReference>
<dbReference type="OrthoDB" id="2133912at2759"/>
<accession>A0A0L7R1W8</accession>
<dbReference type="InterPro" id="IPR041091">
    <property type="entry name" value="RPGRIP1_C"/>
</dbReference>
<dbReference type="EMBL" id="KQ414667">
    <property type="protein sequence ID" value="KOC64845.1"/>
    <property type="molecule type" value="Genomic_DNA"/>
</dbReference>
<evidence type="ECO:0000313" key="9">
    <source>
        <dbReference type="Proteomes" id="UP000053825"/>
    </source>
</evidence>
<evidence type="ECO:0000259" key="7">
    <source>
        <dbReference type="Pfam" id="PF18111"/>
    </source>
</evidence>
<dbReference type="GO" id="GO:0035869">
    <property type="term" value="C:ciliary transition zone"/>
    <property type="evidence" value="ECO:0007669"/>
    <property type="project" value="TreeGrafter"/>
</dbReference>
<evidence type="ECO:0000313" key="8">
    <source>
        <dbReference type="EMBL" id="KOC64845.1"/>
    </source>
</evidence>
<feature type="domain" description="RPGRIP1 C-terminal" evidence="7">
    <location>
        <begin position="585"/>
        <end position="734"/>
    </location>
</feature>
<dbReference type="PANTHER" id="PTHR14240">
    <property type="entry name" value="RETINITIS PIGMENTOSA GTPASE REGULATOR-INTERACTING PROTEIN"/>
    <property type="match status" value="1"/>
</dbReference>
<organism evidence="8 9">
    <name type="scientific">Habropoda laboriosa</name>
    <dbReference type="NCBI Taxonomy" id="597456"/>
    <lineage>
        <taxon>Eukaryota</taxon>
        <taxon>Metazoa</taxon>
        <taxon>Ecdysozoa</taxon>
        <taxon>Arthropoda</taxon>
        <taxon>Hexapoda</taxon>
        <taxon>Insecta</taxon>
        <taxon>Pterygota</taxon>
        <taxon>Neoptera</taxon>
        <taxon>Endopterygota</taxon>
        <taxon>Hymenoptera</taxon>
        <taxon>Apocrita</taxon>
        <taxon>Aculeata</taxon>
        <taxon>Apoidea</taxon>
        <taxon>Anthophila</taxon>
        <taxon>Apidae</taxon>
        <taxon>Habropoda</taxon>
    </lineage>
</organism>
<dbReference type="GO" id="GO:1905515">
    <property type="term" value="P:non-motile cilium assembly"/>
    <property type="evidence" value="ECO:0007669"/>
    <property type="project" value="TreeGrafter"/>
</dbReference>
<comment type="similarity">
    <text evidence="2">Belongs to the RPGRIP1 family.</text>
</comment>
<dbReference type="PANTHER" id="PTHR14240:SF1">
    <property type="entry name" value="PROTEIN FANTOM-RELATED"/>
    <property type="match status" value="1"/>
</dbReference>
<gene>
    <name evidence="8" type="ORF">WH47_00348</name>
</gene>
<name>A0A0L7R1W8_9HYME</name>
<keyword evidence="5" id="KW-0966">Cell projection</keyword>
<evidence type="ECO:0000256" key="5">
    <source>
        <dbReference type="ARBA" id="ARBA00023273"/>
    </source>
</evidence>
<dbReference type="Pfam" id="PF18111">
    <property type="entry name" value="RPGR1_C"/>
    <property type="match status" value="1"/>
</dbReference>
<protein>
    <submittedName>
        <fullName evidence="8">X-linked retinitis pigmentosa GTPase regulator-interacting protein 1</fullName>
    </submittedName>
</protein>
<dbReference type="AlphaFoldDB" id="A0A0L7R1W8"/>
<dbReference type="Proteomes" id="UP000053825">
    <property type="component" value="Unassembled WGS sequence"/>
</dbReference>
<evidence type="ECO:0000256" key="4">
    <source>
        <dbReference type="ARBA" id="ARBA00023069"/>
    </source>
</evidence>